<keyword evidence="3" id="KW-1185">Reference proteome</keyword>
<evidence type="ECO:0000313" key="3">
    <source>
        <dbReference type="Proteomes" id="UP000091820"/>
    </source>
</evidence>
<evidence type="ECO:0000256" key="1">
    <source>
        <dbReference type="SAM" id="Phobius"/>
    </source>
</evidence>
<keyword evidence="1" id="KW-0472">Membrane</keyword>
<name>A0A1A9WIG5_9MUSC</name>
<dbReference type="STRING" id="37001.A0A1A9WIG5"/>
<keyword evidence="1" id="KW-1133">Transmembrane helix</keyword>
<accession>A0A1A9WIG5</accession>
<dbReference type="VEuPathDB" id="VectorBase:GBRI020969"/>
<organism evidence="2 3">
    <name type="scientific">Glossina brevipalpis</name>
    <dbReference type="NCBI Taxonomy" id="37001"/>
    <lineage>
        <taxon>Eukaryota</taxon>
        <taxon>Metazoa</taxon>
        <taxon>Ecdysozoa</taxon>
        <taxon>Arthropoda</taxon>
        <taxon>Hexapoda</taxon>
        <taxon>Insecta</taxon>
        <taxon>Pterygota</taxon>
        <taxon>Neoptera</taxon>
        <taxon>Endopterygota</taxon>
        <taxon>Diptera</taxon>
        <taxon>Brachycera</taxon>
        <taxon>Muscomorpha</taxon>
        <taxon>Hippoboscoidea</taxon>
        <taxon>Glossinidae</taxon>
        <taxon>Glossina</taxon>
    </lineage>
</organism>
<keyword evidence="1" id="KW-0812">Transmembrane</keyword>
<dbReference type="EnsemblMetazoa" id="GBRI020969-RA">
    <property type="protein sequence ID" value="GBRI020969-PA"/>
    <property type="gene ID" value="GBRI020969"/>
</dbReference>
<reference evidence="2" key="2">
    <citation type="submission" date="2020-05" db="UniProtKB">
        <authorList>
            <consortium name="EnsemblMetazoa"/>
        </authorList>
    </citation>
    <scope>IDENTIFICATION</scope>
    <source>
        <strain evidence="2">IAEA</strain>
    </source>
</reference>
<dbReference type="AlphaFoldDB" id="A0A1A9WIG5"/>
<proteinExistence type="predicted"/>
<dbReference type="Proteomes" id="UP000091820">
    <property type="component" value="Unassembled WGS sequence"/>
</dbReference>
<feature type="transmembrane region" description="Helical" evidence="1">
    <location>
        <begin position="12"/>
        <end position="31"/>
    </location>
</feature>
<evidence type="ECO:0000313" key="2">
    <source>
        <dbReference type="EnsemblMetazoa" id="GBRI020969-PA"/>
    </source>
</evidence>
<protein>
    <submittedName>
        <fullName evidence="2">Uncharacterized protein</fullName>
    </submittedName>
</protein>
<reference evidence="3" key="1">
    <citation type="submission" date="2014-03" db="EMBL/GenBank/DDBJ databases">
        <authorList>
            <person name="Aksoy S."/>
            <person name="Warren W."/>
            <person name="Wilson R.K."/>
        </authorList>
    </citation>
    <scope>NUCLEOTIDE SEQUENCE [LARGE SCALE GENOMIC DNA]</scope>
    <source>
        <strain evidence="3">IAEA</strain>
    </source>
</reference>
<sequence length="200" mass="22642">MICMTDKKLIMIGNLYNICDILLVLLFEVFYDCCDIYLNGFRSCTKKVKKQLKCEEKAKGNLAIIATCSVCGQNTEEHIDIKGECDFREFCKRIFPFYGIIGVRTRESYKRMNQTTLDRAEQPNIDNWKVLIVFAMLITVVNRGGQKSESCRLHAGDNGTLGCIFNTIYTFNIETIPGAAITSLNTGNDMSRYGNPDPQT</sequence>